<reference evidence="1" key="1">
    <citation type="submission" date="2022-03" db="EMBL/GenBank/DDBJ databases">
        <title>Identification of a novel bacterium isolated from mangrove sediments.</title>
        <authorList>
            <person name="Pan X."/>
        </authorList>
    </citation>
    <scope>NUCLEOTIDE SEQUENCE</scope>
    <source>
        <strain evidence="1">B2637</strain>
    </source>
</reference>
<dbReference type="EMBL" id="JALHAT010000005">
    <property type="protein sequence ID" value="MCJ1960158.1"/>
    <property type="molecule type" value="Genomic_DNA"/>
</dbReference>
<proteinExistence type="predicted"/>
<organism evidence="1 2">
    <name type="scientific">Novosphingobium mangrovi</name>
    <name type="common">ex Hu et al. 2023</name>
    <dbReference type="NCBI Taxonomy" id="2930094"/>
    <lineage>
        <taxon>Bacteria</taxon>
        <taxon>Pseudomonadati</taxon>
        <taxon>Pseudomonadota</taxon>
        <taxon>Alphaproteobacteria</taxon>
        <taxon>Sphingomonadales</taxon>
        <taxon>Sphingomonadaceae</taxon>
        <taxon>Novosphingobium</taxon>
    </lineage>
</organism>
<dbReference type="Proteomes" id="UP001162802">
    <property type="component" value="Unassembled WGS sequence"/>
</dbReference>
<evidence type="ECO:0000313" key="1">
    <source>
        <dbReference type="EMBL" id="MCJ1960158.1"/>
    </source>
</evidence>
<accession>A0ABT0AAC8</accession>
<comment type="caution">
    <text evidence="1">The sequence shown here is derived from an EMBL/GenBank/DDBJ whole genome shotgun (WGS) entry which is preliminary data.</text>
</comment>
<evidence type="ECO:0000313" key="2">
    <source>
        <dbReference type="Proteomes" id="UP001162802"/>
    </source>
</evidence>
<protein>
    <submittedName>
        <fullName evidence="1">Hpt domain-containing protein</fullName>
    </submittedName>
</protein>
<keyword evidence="2" id="KW-1185">Reference proteome</keyword>
<name>A0ABT0AAC8_9SPHN</name>
<sequence>MAYETGALEATFAAAAGGDPELLAQLRQSYRESVSRQVDLLARSRCDGNWTLAATRLQGLAASFHSGELHVLALEALDAAPGEPAVLRRLRDYLQRFPDS</sequence>
<gene>
    <name evidence="1" type="ORF">MTR65_05665</name>
</gene>